<accession>A0A8S5SUZ4</accession>
<keyword evidence="2" id="KW-0540">Nuclease</keyword>
<protein>
    <submittedName>
        <fullName evidence="2">Very-short-patch-repair endonuclease</fullName>
    </submittedName>
</protein>
<reference evidence="2" key="1">
    <citation type="journal article" date="2021" name="Proc. Natl. Acad. Sci. U.S.A.">
        <title>A Catalog of Tens of Thousands of Viruses from Human Metagenomes Reveals Hidden Associations with Chronic Diseases.</title>
        <authorList>
            <person name="Tisza M.J."/>
            <person name="Buck C.B."/>
        </authorList>
    </citation>
    <scope>NUCLEOTIDE SEQUENCE</scope>
    <source>
        <strain evidence="2">CtKwY15</strain>
    </source>
</reference>
<proteinExistence type="predicted"/>
<dbReference type="Gene3D" id="3.40.960.10">
    <property type="entry name" value="VSR Endonuclease"/>
    <property type="match status" value="1"/>
</dbReference>
<evidence type="ECO:0000259" key="1">
    <source>
        <dbReference type="Pfam" id="PF04480"/>
    </source>
</evidence>
<dbReference type="InterPro" id="IPR011335">
    <property type="entry name" value="Restrct_endonuc-II-like"/>
</dbReference>
<keyword evidence="2" id="KW-0255">Endonuclease</keyword>
<dbReference type="SUPFAM" id="SSF52980">
    <property type="entry name" value="Restriction endonuclease-like"/>
    <property type="match status" value="1"/>
</dbReference>
<organism evidence="2">
    <name type="scientific">Siphoviridae sp. ctKwY15</name>
    <dbReference type="NCBI Taxonomy" id="2827843"/>
    <lineage>
        <taxon>Viruses</taxon>
        <taxon>Duplodnaviria</taxon>
        <taxon>Heunggongvirae</taxon>
        <taxon>Uroviricota</taxon>
        <taxon>Caudoviricetes</taxon>
    </lineage>
</organism>
<dbReference type="GO" id="GO:0004519">
    <property type="term" value="F:endonuclease activity"/>
    <property type="evidence" value="ECO:0007669"/>
    <property type="project" value="UniProtKB-KW"/>
</dbReference>
<feature type="domain" description="DUF559" evidence="1">
    <location>
        <begin position="33"/>
        <end position="113"/>
    </location>
</feature>
<evidence type="ECO:0000313" key="2">
    <source>
        <dbReference type="EMBL" id="DAF54394.1"/>
    </source>
</evidence>
<dbReference type="InterPro" id="IPR007569">
    <property type="entry name" value="DUF559"/>
</dbReference>
<sequence>MLSKKLIYQMRSELLSHITDAEIATGNNCARLGYKVIYQQPITTGRKLYFADIYLPDIKTIVECDGGYHFTAKQRRKDGNRSAGIWRLGYHVVRLSNHDARDINKVKAKIDMILRKARGRR</sequence>
<dbReference type="Pfam" id="PF04480">
    <property type="entry name" value="DUF559"/>
    <property type="match status" value="1"/>
</dbReference>
<name>A0A8S5SUZ4_9CAUD</name>
<keyword evidence="2" id="KW-0378">Hydrolase</keyword>
<dbReference type="EMBL" id="BK032679">
    <property type="protein sequence ID" value="DAF54394.1"/>
    <property type="molecule type" value="Genomic_DNA"/>
</dbReference>